<protein>
    <submittedName>
        <fullName evidence="1">Uncharacterized protein</fullName>
    </submittedName>
</protein>
<dbReference type="RefSeq" id="XP_013240557.1">
    <property type="nucleotide sequence ID" value="XM_013385103.1"/>
</dbReference>
<dbReference type="AlphaFoldDB" id="A0A066VCG1"/>
<name>A0A066VCG1_TILAU</name>
<comment type="caution">
    <text evidence="1">The sequence shown here is derived from an EMBL/GenBank/DDBJ whole genome shotgun (WGS) entry which is preliminary data.</text>
</comment>
<dbReference type="GeneID" id="25266194"/>
<proteinExistence type="predicted"/>
<dbReference type="InParanoid" id="A0A066VCG1"/>
<keyword evidence="2" id="KW-1185">Reference proteome</keyword>
<reference evidence="1 2" key="1">
    <citation type="submission" date="2014-05" db="EMBL/GenBank/DDBJ databases">
        <title>Draft genome sequence of a rare smut relative, Tilletiaria anomala UBC 951.</title>
        <authorList>
            <consortium name="DOE Joint Genome Institute"/>
            <person name="Toome M."/>
            <person name="Kuo A."/>
            <person name="Henrissat B."/>
            <person name="Lipzen A."/>
            <person name="Tritt A."/>
            <person name="Yoshinaga Y."/>
            <person name="Zane M."/>
            <person name="Barry K."/>
            <person name="Grigoriev I.V."/>
            <person name="Spatafora J.W."/>
            <person name="Aimea M.C."/>
        </authorList>
    </citation>
    <scope>NUCLEOTIDE SEQUENCE [LARGE SCALE GENOMIC DNA]</scope>
    <source>
        <strain evidence="1 2">UBC 951</strain>
    </source>
</reference>
<evidence type="ECO:0000313" key="2">
    <source>
        <dbReference type="Proteomes" id="UP000027361"/>
    </source>
</evidence>
<sequence length="111" mass="12584">MCASEQGERVVFGGLVPCVMRPPELDNLWKNCGFPRWKIDAYTRQDAHDSAKSLYLEGVANAHNLYKREAHFSGGDWALVLANARKGWLEYIRDVDYEVPSLRTVKAMLGL</sequence>
<gene>
    <name evidence="1" type="ORF">K437DRAFT_270691</name>
</gene>
<dbReference type="Proteomes" id="UP000027361">
    <property type="component" value="Unassembled WGS sequence"/>
</dbReference>
<evidence type="ECO:0000313" key="1">
    <source>
        <dbReference type="EMBL" id="KDN37978.1"/>
    </source>
</evidence>
<organism evidence="1 2">
    <name type="scientific">Tilletiaria anomala (strain ATCC 24038 / CBS 436.72 / UBC 951)</name>
    <dbReference type="NCBI Taxonomy" id="1037660"/>
    <lineage>
        <taxon>Eukaryota</taxon>
        <taxon>Fungi</taxon>
        <taxon>Dikarya</taxon>
        <taxon>Basidiomycota</taxon>
        <taxon>Ustilaginomycotina</taxon>
        <taxon>Exobasidiomycetes</taxon>
        <taxon>Georgefischeriales</taxon>
        <taxon>Tilletiariaceae</taxon>
        <taxon>Tilletiaria</taxon>
    </lineage>
</organism>
<accession>A0A066VCG1</accession>
<dbReference type="EMBL" id="JMSN01000126">
    <property type="protein sequence ID" value="KDN37978.1"/>
    <property type="molecule type" value="Genomic_DNA"/>
</dbReference>
<dbReference type="HOGENOM" id="CLU_2160159_0_0_1"/>